<dbReference type="GO" id="GO:0016787">
    <property type="term" value="F:hydrolase activity"/>
    <property type="evidence" value="ECO:0007669"/>
    <property type="project" value="UniProtKB-KW"/>
</dbReference>
<dbReference type="EMBL" id="UOEC01000147">
    <property type="protein sequence ID" value="VAV97586.1"/>
    <property type="molecule type" value="Genomic_DNA"/>
</dbReference>
<name>A0A3B0S9M0_9ZZZZ</name>
<dbReference type="AlphaFoldDB" id="A0A3B0S9M0"/>
<accession>A0A3B0S9M0</accession>
<dbReference type="SUPFAM" id="SSF52151">
    <property type="entry name" value="FabD/lysophospholipase-like"/>
    <property type="match status" value="1"/>
</dbReference>
<evidence type="ECO:0000256" key="2">
    <source>
        <dbReference type="ARBA" id="ARBA00022963"/>
    </source>
</evidence>
<dbReference type="PANTHER" id="PTHR14226">
    <property type="entry name" value="NEUROPATHY TARGET ESTERASE/SWISS CHEESE D.MELANOGASTER"/>
    <property type="match status" value="1"/>
</dbReference>
<evidence type="ECO:0000259" key="4">
    <source>
        <dbReference type="PROSITE" id="PS51635"/>
    </source>
</evidence>
<dbReference type="InterPro" id="IPR016035">
    <property type="entry name" value="Acyl_Trfase/lysoPLipase"/>
</dbReference>
<reference evidence="5" key="1">
    <citation type="submission" date="2018-06" db="EMBL/GenBank/DDBJ databases">
        <authorList>
            <person name="Zhirakovskaya E."/>
        </authorList>
    </citation>
    <scope>NUCLEOTIDE SEQUENCE</scope>
</reference>
<organism evidence="5">
    <name type="scientific">hydrothermal vent metagenome</name>
    <dbReference type="NCBI Taxonomy" id="652676"/>
    <lineage>
        <taxon>unclassified sequences</taxon>
        <taxon>metagenomes</taxon>
        <taxon>ecological metagenomes</taxon>
    </lineage>
</organism>
<keyword evidence="3" id="KW-0443">Lipid metabolism</keyword>
<dbReference type="Gene3D" id="3.40.1090.10">
    <property type="entry name" value="Cytosolic phospholipase A2 catalytic domain"/>
    <property type="match status" value="2"/>
</dbReference>
<keyword evidence="2" id="KW-0442">Lipid degradation</keyword>
<sequence>MSKKIGLALGGGAARGIAHIPLLEAIDELGITPTKIAGTSIGALVGSAYASGISGKELREHTTSVLANKMDAAKRLFKHANGSIFDLVNFSFRRPTQVDGLNLTNLALPEGVVENVQDTKIDFTVTATDFYTRSEIAIKSGPLRDAVAASIAIPGVIEAPDINGRLVIDGAMANPVPMNHVDSGVDILIAIDVTGGPIEKDGKRPGYTDLALGVSQIMQHSITRLHLEKYQPDIYLAPPVDPFRAFDFFKVKEILAAGDEVKESFKQDLSRLLERP</sequence>
<evidence type="ECO:0000256" key="3">
    <source>
        <dbReference type="ARBA" id="ARBA00023098"/>
    </source>
</evidence>
<dbReference type="InterPro" id="IPR002641">
    <property type="entry name" value="PNPLA_dom"/>
</dbReference>
<dbReference type="PANTHER" id="PTHR14226:SF76">
    <property type="entry name" value="NTE FAMILY PROTEIN RSSA"/>
    <property type="match status" value="1"/>
</dbReference>
<evidence type="ECO:0000313" key="5">
    <source>
        <dbReference type="EMBL" id="VAV97586.1"/>
    </source>
</evidence>
<dbReference type="PROSITE" id="PS51635">
    <property type="entry name" value="PNPLA"/>
    <property type="match status" value="1"/>
</dbReference>
<evidence type="ECO:0000256" key="1">
    <source>
        <dbReference type="ARBA" id="ARBA00022801"/>
    </source>
</evidence>
<dbReference type="InterPro" id="IPR050301">
    <property type="entry name" value="NTE"/>
</dbReference>
<gene>
    <name evidence="5" type="ORF">MNBD_ALPHA08-782</name>
</gene>
<feature type="domain" description="PNPLA" evidence="4">
    <location>
        <begin position="7"/>
        <end position="182"/>
    </location>
</feature>
<dbReference type="Pfam" id="PF01734">
    <property type="entry name" value="Patatin"/>
    <property type="match status" value="1"/>
</dbReference>
<keyword evidence="1" id="KW-0378">Hydrolase</keyword>
<proteinExistence type="predicted"/>
<dbReference type="GO" id="GO:0016042">
    <property type="term" value="P:lipid catabolic process"/>
    <property type="evidence" value="ECO:0007669"/>
    <property type="project" value="UniProtKB-KW"/>
</dbReference>
<protein>
    <recommendedName>
        <fullName evidence="4">PNPLA domain-containing protein</fullName>
    </recommendedName>
</protein>